<dbReference type="AlphaFoldDB" id="A0A8J5XEQ9"/>
<feature type="compositionally biased region" description="Basic residues" evidence="2">
    <location>
        <begin position="371"/>
        <end position="380"/>
    </location>
</feature>
<evidence type="ECO:0000259" key="3">
    <source>
        <dbReference type="Pfam" id="PF00557"/>
    </source>
</evidence>
<dbReference type="InterPro" id="IPR004545">
    <property type="entry name" value="PA2G4"/>
</dbReference>
<accession>A0A8J5XEQ9</accession>
<feature type="region of interest" description="Disordered" evidence="2">
    <location>
        <begin position="371"/>
        <end position="397"/>
    </location>
</feature>
<keyword evidence="5" id="KW-1185">Reference proteome</keyword>
<organism evidence="4 5">
    <name type="scientific">Diacronema lutheri</name>
    <name type="common">Unicellular marine alga</name>
    <name type="synonym">Monochrysis lutheri</name>
    <dbReference type="NCBI Taxonomy" id="2081491"/>
    <lineage>
        <taxon>Eukaryota</taxon>
        <taxon>Haptista</taxon>
        <taxon>Haptophyta</taxon>
        <taxon>Pavlovophyceae</taxon>
        <taxon>Pavlovales</taxon>
        <taxon>Pavlovaceae</taxon>
        <taxon>Diacronema</taxon>
    </lineage>
</organism>
<evidence type="ECO:0000313" key="4">
    <source>
        <dbReference type="EMBL" id="KAG8461490.1"/>
    </source>
</evidence>
<dbReference type="PANTHER" id="PTHR10804">
    <property type="entry name" value="PROTEASE FAMILY M24 METHIONYL AMINOPEPTIDASE, AMINOPEPTIDASE P"/>
    <property type="match status" value="1"/>
</dbReference>
<feature type="compositionally biased region" description="Acidic residues" evidence="2">
    <location>
        <begin position="1"/>
        <end position="12"/>
    </location>
</feature>
<evidence type="ECO:0000256" key="2">
    <source>
        <dbReference type="SAM" id="MobiDB-lite"/>
    </source>
</evidence>
<dbReference type="SUPFAM" id="SSF46785">
    <property type="entry name" value="Winged helix' DNA-binding domain"/>
    <property type="match status" value="1"/>
</dbReference>
<gene>
    <name evidence="4" type="ORF">KFE25_001094</name>
</gene>
<evidence type="ECO:0000256" key="1">
    <source>
        <dbReference type="ARBA" id="ARBA00007319"/>
    </source>
</evidence>
<dbReference type="InterPro" id="IPR036388">
    <property type="entry name" value="WH-like_DNA-bd_sf"/>
</dbReference>
<reference evidence="4" key="1">
    <citation type="submission" date="2021-05" db="EMBL/GenBank/DDBJ databases">
        <title>The genome of the haptophyte Pavlova lutheri (Diacronema luteri, Pavlovales) - a model for lipid biosynthesis in eukaryotic algae.</title>
        <authorList>
            <person name="Hulatt C.J."/>
            <person name="Posewitz M.C."/>
        </authorList>
    </citation>
    <scope>NUCLEOTIDE SEQUENCE</scope>
    <source>
        <strain evidence="4">NIVA-4/92</strain>
    </source>
</reference>
<dbReference type="FunFam" id="1.10.10.10:FF:000029">
    <property type="entry name" value="Proliferation-associated 2G4, a"/>
    <property type="match status" value="1"/>
</dbReference>
<dbReference type="InterPro" id="IPR036390">
    <property type="entry name" value="WH_DNA-bd_sf"/>
</dbReference>
<name>A0A8J5XEQ9_DIALT</name>
<dbReference type="Pfam" id="PF00557">
    <property type="entry name" value="Peptidase_M24"/>
    <property type="match status" value="1"/>
</dbReference>
<dbReference type="OMA" id="SRMFYSE"/>
<dbReference type="NCBIfam" id="TIGR00495">
    <property type="entry name" value="crvDNA_42K"/>
    <property type="match status" value="1"/>
</dbReference>
<comment type="similarity">
    <text evidence="1">Belongs to the peptidase M24 family.</text>
</comment>
<dbReference type="InterPro" id="IPR000994">
    <property type="entry name" value="Pept_M24"/>
</dbReference>
<dbReference type="OrthoDB" id="5876363at2759"/>
<dbReference type="EMBL" id="JAGTXO010000025">
    <property type="protein sequence ID" value="KAG8461490.1"/>
    <property type="molecule type" value="Genomic_DNA"/>
</dbReference>
<dbReference type="InterPro" id="IPR036005">
    <property type="entry name" value="Creatinase/aminopeptidase-like"/>
</dbReference>
<dbReference type="Proteomes" id="UP000751190">
    <property type="component" value="Unassembled WGS sequence"/>
</dbReference>
<dbReference type="SUPFAM" id="SSF55920">
    <property type="entry name" value="Creatinase/aminopeptidase"/>
    <property type="match status" value="1"/>
</dbReference>
<dbReference type="CDD" id="cd01089">
    <property type="entry name" value="PA2G4-like"/>
    <property type="match status" value="1"/>
</dbReference>
<sequence length="397" mass="42434">MSDASSSEDEQDETKANDLSDPEIVTKYRLAGDIASKALAKVLSLATPGATPLALCEAGDTMIVEACSLLYSKKKKMEKGVAFPTCVSVNNCVGHFSPLTGEDGPPLAPGDVVKVDLGVQIDAYATQVAHTVIVPTADGAPPPVDPKVADVMHAAHDASELAHRMFKLGAKGSEITSMVEKVAASYGVSAMQGVLSHQNKKHVIDGNRCIANKTTIEHKVDEVTFEASDVFTLDFVMSSGEGKPIEQAARTTVFKRAIDQTYHLKMKTSRAFFSEVNRRFSTFPFSLRALSDEKVAKMGVVECSNHELMSSYPVLFEKAGEQVAHFKFSAMLLPSSTIRTTEGPPIPDWIKSEKSVEDEALKALLATEIVKKKKKSKKKGGAGGGGGAEDGDEAKGE</sequence>
<protein>
    <recommendedName>
        <fullName evidence="3">Peptidase M24 domain-containing protein</fullName>
    </recommendedName>
</protein>
<comment type="caution">
    <text evidence="4">The sequence shown here is derived from an EMBL/GenBank/DDBJ whole genome shotgun (WGS) entry which is preliminary data.</text>
</comment>
<feature type="region of interest" description="Disordered" evidence="2">
    <location>
        <begin position="1"/>
        <end position="20"/>
    </location>
</feature>
<dbReference type="InterPro" id="IPR047113">
    <property type="entry name" value="PA2G4/ARX1"/>
</dbReference>
<dbReference type="Gene3D" id="1.10.10.10">
    <property type="entry name" value="Winged helix-like DNA-binding domain superfamily/Winged helix DNA-binding domain"/>
    <property type="match status" value="1"/>
</dbReference>
<feature type="domain" description="Peptidase M24" evidence="3">
    <location>
        <begin position="27"/>
        <end position="233"/>
    </location>
</feature>
<dbReference type="Gene3D" id="3.90.230.10">
    <property type="entry name" value="Creatinase/methionine aminopeptidase superfamily"/>
    <property type="match status" value="1"/>
</dbReference>
<evidence type="ECO:0000313" key="5">
    <source>
        <dbReference type="Proteomes" id="UP000751190"/>
    </source>
</evidence>
<proteinExistence type="inferred from homology"/>
<dbReference type="PANTHER" id="PTHR10804:SF11">
    <property type="entry name" value="PROLIFERATION-ASSOCIATED PROTEIN 2G4"/>
    <property type="match status" value="1"/>
</dbReference>